<dbReference type="RefSeq" id="WP_026642200.1">
    <property type="nucleotide sequence ID" value="NZ_JGZU01000023.1"/>
</dbReference>
<organism evidence="2 3">
    <name type="scientific">Bifidobacterium tsurumiense</name>
    <dbReference type="NCBI Taxonomy" id="356829"/>
    <lineage>
        <taxon>Bacteria</taxon>
        <taxon>Bacillati</taxon>
        <taxon>Actinomycetota</taxon>
        <taxon>Actinomycetes</taxon>
        <taxon>Bifidobacteriales</taxon>
        <taxon>Bifidobacteriaceae</taxon>
        <taxon>Bifidobacterium</taxon>
    </lineage>
</organism>
<dbReference type="InterPro" id="IPR049978">
    <property type="entry name" value="SCO6880-like"/>
</dbReference>
<evidence type="ECO:0000313" key="3">
    <source>
        <dbReference type="Proteomes" id="UP000029080"/>
    </source>
</evidence>
<dbReference type="eggNOG" id="ENOG502Z8PQ">
    <property type="taxonomic scope" value="Bacteria"/>
</dbReference>
<name>A0A087E5T7_9BIFI</name>
<dbReference type="Proteomes" id="UP000029080">
    <property type="component" value="Unassembled WGS sequence"/>
</dbReference>
<evidence type="ECO:0000256" key="1">
    <source>
        <dbReference type="SAM" id="Phobius"/>
    </source>
</evidence>
<dbReference type="STRING" id="356829.BITS_1878"/>
<keyword evidence="1" id="KW-0812">Transmembrane</keyword>
<dbReference type="NCBIfam" id="NF042935">
    <property type="entry name" value="SCO6880_fam"/>
    <property type="match status" value="1"/>
</dbReference>
<sequence length="495" mass="52805">MASNTTYGDWMRRIPGGIRNIGMPLTIAGFGVAVMALLVLTFSPVAGVIVAVVGVGAIAVLAVRDRRHRNVVDRMVERRAMREQRRTGRGLYRSGFLGCVPGGETALPGVLSRVGLVDAVDGLGRPFCLIRHGHTGEYSLPIACHPQGAGLADDDVEDALVASWARLMEALAVEQGVTQMAVTVDTSPDSGVRFRRVLGGHVVADAPDLAARAMAQVMDLYATGGARNDVTMTITFRYMDARGRFLEPEEAARRISLLLPDVRRRIAEAGGGDAVPLDVDQVARMTRACYDPAAQETLEASDEPPLVAWEDAGPVAAVAEWDWYRHDSGVSRTWEMCDPPRSNVTSGNLARLLEPLPDCDRKRVTVVFHMLSPDRTAFLVEQNRVKASAQVGQEKRATVGSMTQVGKADRQAVETNKGAVMVFFGLLVTVTVAAGGDEANRLEAASRAVESAAGGAKIDLRPCAGAQDTGFAASLPLGVNLQTYAPPSLLGSLLK</sequence>
<dbReference type="AlphaFoldDB" id="A0A087E5T7"/>
<evidence type="ECO:0000313" key="2">
    <source>
        <dbReference type="EMBL" id="KFJ03138.1"/>
    </source>
</evidence>
<dbReference type="EMBL" id="JGZU01000023">
    <property type="protein sequence ID" value="KFJ03138.1"/>
    <property type="molecule type" value="Genomic_DNA"/>
</dbReference>
<feature type="transmembrane region" description="Helical" evidence="1">
    <location>
        <begin position="45"/>
        <end position="63"/>
    </location>
</feature>
<proteinExistence type="predicted"/>
<evidence type="ECO:0008006" key="4">
    <source>
        <dbReference type="Google" id="ProtNLM"/>
    </source>
</evidence>
<comment type="caution">
    <text evidence="2">The sequence shown here is derived from an EMBL/GenBank/DDBJ whole genome shotgun (WGS) entry which is preliminary data.</text>
</comment>
<keyword evidence="1" id="KW-0472">Membrane</keyword>
<keyword evidence="3" id="KW-1185">Reference proteome</keyword>
<gene>
    <name evidence="2" type="ORF">BITS_1878</name>
</gene>
<protein>
    <recommendedName>
        <fullName evidence="4">Integral membrane protein</fullName>
    </recommendedName>
</protein>
<feature type="transmembrane region" description="Helical" evidence="1">
    <location>
        <begin position="21"/>
        <end position="39"/>
    </location>
</feature>
<dbReference type="OrthoDB" id="4505949at2"/>
<accession>A0A087E5T7</accession>
<keyword evidence="1" id="KW-1133">Transmembrane helix</keyword>
<reference evidence="2 3" key="1">
    <citation type="submission" date="2014-03" db="EMBL/GenBank/DDBJ databases">
        <title>Genomics of Bifidobacteria.</title>
        <authorList>
            <person name="Ventura M."/>
            <person name="Milani C."/>
            <person name="Lugli G.A."/>
        </authorList>
    </citation>
    <scope>NUCLEOTIDE SEQUENCE [LARGE SCALE GENOMIC DNA]</scope>
    <source>
        <strain evidence="2 3">JCM 13495</strain>
    </source>
</reference>